<keyword evidence="1" id="KW-0812">Transmembrane</keyword>
<sequence length="195" mass="22769">MPPYIYRIFLVISVAILSCTIKNRKELVKKSKNEYLQGDVFFKDWLKDTLKVIESFKGEYKEKALKYEVAEDSLQLDILEGYQFVFNKAYKSPDKNIKYIIGLLKEYSEQPALPSIIRFTVHHTYYPSVTEGLKNEFVEELEDISVKSKDTLIEYGYIRGRLSNKYVTVKSSGKPKLHCEFVWENNKLLKKAVGD</sequence>
<dbReference type="PROSITE" id="PS51257">
    <property type="entry name" value="PROKAR_LIPOPROTEIN"/>
    <property type="match status" value="1"/>
</dbReference>
<keyword evidence="1" id="KW-1133">Transmembrane helix</keyword>
<dbReference type="AlphaFoldDB" id="A0A1V9GBA8"/>
<evidence type="ECO:0000313" key="3">
    <source>
        <dbReference type="Proteomes" id="UP000192276"/>
    </source>
</evidence>
<comment type="caution">
    <text evidence="2">The sequence shown here is derived from an EMBL/GenBank/DDBJ whole genome shotgun (WGS) entry which is preliminary data.</text>
</comment>
<proteinExistence type="predicted"/>
<accession>A0A1V9GBA8</accession>
<dbReference type="RefSeq" id="WP_081160652.1">
    <property type="nucleotide sequence ID" value="NZ_LWBP01000005.1"/>
</dbReference>
<protein>
    <recommendedName>
        <fullName evidence="4">Lipoprotein</fullName>
    </recommendedName>
</protein>
<keyword evidence="3" id="KW-1185">Reference proteome</keyword>
<feature type="transmembrane region" description="Helical" evidence="1">
    <location>
        <begin position="6"/>
        <end position="23"/>
    </location>
</feature>
<gene>
    <name evidence="2" type="ORF">A4R26_32555</name>
</gene>
<dbReference type="Proteomes" id="UP000192276">
    <property type="component" value="Unassembled WGS sequence"/>
</dbReference>
<keyword evidence="1" id="KW-0472">Membrane</keyword>
<reference evidence="3" key="1">
    <citation type="submission" date="2016-04" db="EMBL/GenBank/DDBJ databases">
        <authorList>
            <person name="Chen L."/>
            <person name="Zhuang W."/>
            <person name="Wang G."/>
        </authorList>
    </citation>
    <scope>NUCLEOTIDE SEQUENCE [LARGE SCALE GENOMIC DNA]</scope>
    <source>
        <strain evidence="3">208</strain>
    </source>
</reference>
<evidence type="ECO:0008006" key="4">
    <source>
        <dbReference type="Google" id="ProtNLM"/>
    </source>
</evidence>
<dbReference type="OrthoDB" id="1495512at2"/>
<evidence type="ECO:0000256" key="1">
    <source>
        <dbReference type="SAM" id="Phobius"/>
    </source>
</evidence>
<dbReference type="EMBL" id="LWBP01000005">
    <property type="protein sequence ID" value="OQP67844.1"/>
    <property type="molecule type" value="Genomic_DNA"/>
</dbReference>
<name>A0A1V9GBA8_9BACT</name>
<evidence type="ECO:0000313" key="2">
    <source>
        <dbReference type="EMBL" id="OQP67844.1"/>
    </source>
</evidence>
<dbReference type="STRING" id="550983.A4R26_32555"/>
<organism evidence="2 3">
    <name type="scientific">Niastella populi</name>
    <dbReference type="NCBI Taxonomy" id="550983"/>
    <lineage>
        <taxon>Bacteria</taxon>
        <taxon>Pseudomonadati</taxon>
        <taxon>Bacteroidota</taxon>
        <taxon>Chitinophagia</taxon>
        <taxon>Chitinophagales</taxon>
        <taxon>Chitinophagaceae</taxon>
        <taxon>Niastella</taxon>
    </lineage>
</organism>